<dbReference type="Pfam" id="PF08409">
    <property type="entry name" value="TMTC_DUF1736"/>
    <property type="match status" value="1"/>
</dbReference>
<keyword evidence="20" id="KW-1185">Reference proteome</keyword>
<proteinExistence type="inferred from homology"/>
<feature type="transmembrane region" description="Helical" evidence="18">
    <location>
        <begin position="323"/>
        <end position="340"/>
    </location>
</feature>
<evidence type="ECO:0000313" key="20">
    <source>
        <dbReference type="Proteomes" id="UP000887575"/>
    </source>
</evidence>
<comment type="similarity">
    <text evidence="5">Belongs to the TMTC family.</text>
</comment>
<dbReference type="SUPFAM" id="SSF48452">
    <property type="entry name" value="TPR-like"/>
    <property type="match status" value="1"/>
</dbReference>
<feature type="transmembrane region" description="Helical" evidence="18">
    <location>
        <begin position="239"/>
        <end position="257"/>
    </location>
</feature>
<feature type="repeat" description="TPR" evidence="16">
    <location>
        <begin position="508"/>
        <end position="541"/>
    </location>
</feature>
<evidence type="ECO:0000256" key="5">
    <source>
        <dbReference type="ARBA" id="ARBA00007882"/>
    </source>
</evidence>
<evidence type="ECO:0000256" key="16">
    <source>
        <dbReference type="PROSITE-ProRule" id="PRU00339"/>
    </source>
</evidence>
<evidence type="ECO:0000256" key="3">
    <source>
        <dbReference type="ARBA" id="ARBA00004240"/>
    </source>
</evidence>
<dbReference type="SMART" id="SM00028">
    <property type="entry name" value="TPR"/>
    <property type="match status" value="6"/>
</dbReference>
<feature type="repeat" description="TPR" evidence="16">
    <location>
        <begin position="608"/>
        <end position="641"/>
    </location>
</feature>
<feature type="region of interest" description="Disordered" evidence="17">
    <location>
        <begin position="1"/>
        <end position="33"/>
    </location>
</feature>
<feature type="domain" description="DUF1736" evidence="19">
    <location>
        <begin position="260"/>
        <end position="327"/>
    </location>
</feature>
<feature type="transmembrane region" description="Helical" evidence="18">
    <location>
        <begin position="346"/>
        <end position="369"/>
    </location>
</feature>
<evidence type="ECO:0000256" key="9">
    <source>
        <dbReference type="ARBA" id="ARBA00022737"/>
    </source>
</evidence>
<feature type="repeat" description="TPR" evidence="16">
    <location>
        <begin position="542"/>
        <end position="575"/>
    </location>
</feature>
<keyword evidence="13 18" id="KW-0472">Membrane</keyword>
<feature type="transmembrane region" description="Helical" evidence="18">
    <location>
        <begin position="288"/>
        <end position="311"/>
    </location>
</feature>
<evidence type="ECO:0000256" key="4">
    <source>
        <dbReference type="ARBA" id="ARBA00004922"/>
    </source>
</evidence>
<keyword evidence="8 18" id="KW-0812">Transmembrane</keyword>
<evidence type="ECO:0000256" key="6">
    <source>
        <dbReference type="ARBA" id="ARBA00012839"/>
    </source>
</evidence>
<keyword evidence="9" id="KW-0677">Repeat</keyword>
<dbReference type="PANTHER" id="PTHR44227:SF3">
    <property type="entry name" value="PROTEIN O-MANNOSYL-TRANSFERASE TMTC4"/>
    <property type="match status" value="1"/>
</dbReference>
<feature type="repeat" description="TPR" evidence="16">
    <location>
        <begin position="440"/>
        <end position="473"/>
    </location>
</feature>
<keyword evidence="10 16" id="KW-0802">TPR repeat</keyword>
<dbReference type="GO" id="GO:0004169">
    <property type="term" value="F:dolichyl-phosphate-mannose-protein mannosyltransferase activity"/>
    <property type="evidence" value="ECO:0007669"/>
    <property type="project" value="UniProtKB-EC"/>
</dbReference>
<feature type="transmembrane region" description="Helical" evidence="18">
    <location>
        <begin position="376"/>
        <end position="393"/>
    </location>
</feature>
<comment type="pathway">
    <text evidence="4">Protein modification; protein glycosylation.</text>
</comment>
<feature type="compositionally biased region" description="Polar residues" evidence="17">
    <location>
        <begin position="10"/>
        <end position="33"/>
    </location>
</feature>
<dbReference type="InterPro" id="IPR052346">
    <property type="entry name" value="O-mannosyl-transferase_TMTC"/>
</dbReference>
<dbReference type="InterPro" id="IPR019734">
    <property type="entry name" value="TPR_rpt"/>
</dbReference>
<evidence type="ECO:0000256" key="15">
    <source>
        <dbReference type="ARBA" id="ARBA00045102"/>
    </source>
</evidence>
<evidence type="ECO:0000259" key="19">
    <source>
        <dbReference type="Pfam" id="PF08409"/>
    </source>
</evidence>
<protein>
    <recommendedName>
        <fullName evidence="6">dolichyl-phosphate-mannose--protein mannosyltransferase</fullName>
        <ecNumber evidence="6">2.4.1.109</ecNumber>
    </recommendedName>
</protein>
<evidence type="ECO:0000256" key="11">
    <source>
        <dbReference type="ARBA" id="ARBA00022824"/>
    </source>
</evidence>
<evidence type="ECO:0000256" key="7">
    <source>
        <dbReference type="ARBA" id="ARBA00022679"/>
    </source>
</evidence>
<dbReference type="GO" id="GO:0016020">
    <property type="term" value="C:membrane"/>
    <property type="evidence" value="ECO:0007669"/>
    <property type="project" value="UniProtKB-SubCell"/>
</dbReference>
<dbReference type="AlphaFoldDB" id="A0AAF3ER98"/>
<evidence type="ECO:0000256" key="2">
    <source>
        <dbReference type="ARBA" id="ARBA00004141"/>
    </source>
</evidence>
<dbReference type="Pfam" id="PF13181">
    <property type="entry name" value="TPR_8"/>
    <property type="match status" value="2"/>
</dbReference>
<comment type="catalytic activity">
    <reaction evidence="14">
        <text>a di-trans,poly-cis-dolichyl beta-D-mannosyl phosphate + L-threonyl-[protein] = 3-O-(alpha-D-mannosyl)-L-threonyl-[protein] + a di-trans,poly-cis-dolichyl phosphate + H(+)</text>
        <dbReference type="Rhea" id="RHEA:53396"/>
        <dbReference type="Rhea" id="RHEA-COMP:11060"/>
        <dbReference type="Rhea" id="RHEA-COMP:13547"/>
        <dbReference type="Rhea" id="RHEA-COMP:19498"/>
        <dbReference type="Rhea" id="RHEA-COMP:19501"/>
        <dbReference type="ChEBI" id="CHEBI:15378"/>
        <dbReference type="ChEBI" id="CHEBI:30013"/>
        <dbReference type="ChEBI" id="CHEBI:57683"/>
        <dbReference type="ChEBI" id="CHEBI:58211"/>
        <dbReference type="ChEBI" id="CHEBI:137323"/>
        <dbReference type="EC" id="2.4.1.109"/>
    </reaction>
</comment>
<evidence type="ECO:0000256" key="14">
    <source>
        <dbReference type="ARBA" id="ARBA00045085"/>
    </source>
</evidence>
<keyword evidence="11" id="KW-0256">Endoplasmic reticulum</keyword>
<keyword evidence="7" id="KW-0808">Transferase</keyword>
<comment type="function">
    <text evidence="1">Transfers mannosyl residues to the hydroxyl group of serine or threonine residues.</text>
</comment>
<evidence type="ECO:0000256" key="8">
    <source>
        <dbReference type="ARBA" id="ARBA00022692"/>
    </source>
</evidence>
<name>A0AAF3ER98_9BILA</name>
<dbReference type="GO" id="GO:0005783">
    <property type="term" value="C:endoplasmic reticulum"/>
    <property type="evidence" value="ECO:0007669"/>
    <property type="project" value="UniProtKB-SubCell"/>
</dbReference>
<feature type="repeat" description="TPR" evidence="16">
    <location>
        <begin position="642"/>
        <end position="675"/>
    </location>
</feature>
<dbReference type="WBParaSite" id="MBELARI_LOCUS16627">
    <property type="protein sequence ID" value="MBELARI_LOCUS16627"/>
    <property type="gene ID" value="MBELARI_LOCUS16627"/>
</dbReference>
<dbReference type="Proteomes" id="UP000887575">
    <property type="component" value="Unassembled WGS sequence"/>
</dbReference>
<dbReference type="InterPro" id="IPR011990">
    <property type="entry name" value="TPR-like_helical_dom_sf"/>
</dbReference>
<accession>A0AAF3ER98</accession>
<feature type="transmembrane region" description="Helical" evidence="18">
    <location>
        <begin position="120"/>
        <end position="138"/>
    </location>
</feature>
<evidence type="ECO:0000256" key="10">
    <source>
        <dbReference type="ARBA" id="ARBA00022803"/>
    </source>
</evidence>
<evidence type="ECO:0000256" key="18">
    <source>
        <dbReference type="SAM" id="Phobius"/>
    </source>
</evidence>
<feature type="repeat" description="TPR" evidence="16">
    <location>
        <begin position="474"/>
        <end position="507"/>
    </location>
</feature>
<dbReference type="EC" id="2.4.1.109" evidence="6"/>
<organism evidence="20 21">
    <name type="scientific">Mesorhabditis belari</name>
    <dbReference type="NCBI Taxonomy" id="2138241"/>
    <lineage>
        <taxon>Eukaryota</taxon>
        <taxon>Metazoa</taxon>
        <taxon>Ecdysozoa</taxon>
        <taxon>Nematoda</taxon>
        <taxon>Chromadorea</taxon>
        <taxon>Rhabditida</taxon>
        <taxon>Rhabditina</taxon>
        <taxon>Rhabditomorpha</taxon>
        <taxon>Rhabditoidea</taxon>
        <taxon>Rhabditidae</taxon>
        <taxon>Mesorhabditinae</taxon>
        <taxon>Mesorhabditis</taxon>
    </lineage>
</organism>
<evidence type="ECO:0000313" key="21">
    <source>
        <dbReference type="WBParaSite" id="MBELARI_LOCUS16627"/>
    </source>
</evidence>
<dbReference type="PROSITE" id="PS50293">
    <property type="entry name" value="TPR_REGION"/>
    <property type="match status" value="3"/>
</dbReference>
<dbReference type="Gene3D" id="1.25.40.10">
    <property type="entry name" value="Tetratricopeptide repeat domain"/>
    <property type="match status" value="2"/>
</dbReference>
<dbReference type="Pfam" id="PF13424">
    <property type="entry name" value="TPR_12"/>
    <property type="match status" value="2"/>
</dbReference>
<dbReference type="GO" id="GO:0030968">
    <property type="term" value="P:endoplasmic reticulum unfolded protein response"/>
    <property type="evidence" value="ECO:0007669"/>
    <property type="project" value="TreeGrafter"/>
</dbReference>
<comment type="catalytic activity">
    <reaction evidence="15">
        <text>a di-trans,poly-cis-dolichyl beta-D-mannosyl phosphate + L-seryl-[protein] = 3-O-(alpha-D-mannosyl)-L-seryl-[protein] + a di-trans,poly-cis-dolichyl phosphate + H(+)</text>
        <dbReference type="Rhea" id="RHEA:17377"/>
        <dbReference type="Rhea" id="RHEA-COMP:9863"/>
        <dbReference type="Rhea" id="RHEA-COMP:13546"/>
        <dbReference type="Rhea" id="RHEA-COMP:19498"/>
        <dbReference type="Rhea" id="RHEA-COMP:19501"/>
        <dbReference type="ChEBI" id="CHEBI:15378"/>
        <dbReference type="ChEBI" id="CHEBI:29999"/>
        <dbReference type="ChEBI" id="CHEBI:57683"/>
        <dbReference type="ChEBI" id="CHEBI:58211"/>
        <dbReference type="ChEBI" id="CHEBI:137321"/>
        <dbReference type="EC" id="2.4.1.109"/>
    </reaction>
</comment>
<evidence type="ECO:0000256" key="1">
    <source>
        <dbReference type="ARBA" id="ARBA00003582"/>
    </source>
</evidence>
<evidence type="ECO:0000256" key="12">
    <source>
        <dbReference type="ARBA" id="ARBA00022989"/>
    </source>
</evidence>
<comment type="subcellular location">
    <subcellularLocation>
        <location evidence="3">Endoplasmic reticulum</location>
    </subcellularLocation>
    <subcellularLocation>
        <location evidence="2">Membrane</location>
        <topology evidence="2">Multi-pass membrane protein</topology>
    </subcellularLocation>
</comment>
<dbReference type="InterPro" id="IPR013618">
    <property type="entry name" value="TMTC_DUF1736"/>
</dbReference>
<feature type="transmembrane region" description="Helical" evidence="18">
    <location>
        <begin position="37"/>
        <end position="54"/>
    </location>
</feature>
<reference evidence="21" key="1">
    <citation type="submission" date="2024-02" db="UniProtKB">
        <authorList>
            <consortium name="WormBaseParasite"/>
        </authorList>
    </citation>
    <scope>IDENTIFICATION</scope>
</reference>
<evidence type="ECO:0000256" key="17">
    <source>
        <dbReference type="SAM" id="MobiDB-lite"/>
    </source>
</evidence>
<dbReference type="PANTHER" id="PTHR44227">
    <property type="match status" value="1"/>
</dbReference>
<dbReference type="PROSITE" id="PS50005">
    <property type="entry name" value="TPR"/>
    <property type="match status" value="6"/>
</dbReference>
<keyword evidence="12 18" id="KW-1133">Transmembrane helix</keyword>
<evidence type="ECO:0000256" key="13">
    <source>
        <dbReference type="ARBA" id="ARBA00023136"/>
    </source>
</evidence>
<sequence length="693" mass="79658">MKAQKHKRSNNVLGASSRKGTSTPSSNPDQTKSESSFGFLFPGLLSIICCFPSIDGEFVFDDHETILNNPIVQGKIPIYEIVSRDYWGTRISSSLSHKSYRPFTTFTFWLNHQLHGNSPLGYHLVNIFLHFLVTYHIWKLTKRLTANRFTVQSTTLIFAVHPVHTEAVCNVTGRAELLMSLFFLIALQRYFADSLTFAQLVTYSSLSILSKEQGFMLPVLILFCDLLKFSRFSTKQKKFTYKIIPLISILGLLRLFINNFESPKFSKLDNLVAFIENPVMKWLSIGNLWLYNLYLLIFPISQCFDYSMGCIQPIEHLVDSRNLMILAPIPLLIYTIYKLHQVDQRLMLFGLLFGLLTFLPSSHLFLTVGFTIAERVLYLPSFAFCLLIALVAQKLNTRLRHQSLWALVALLTALSWQRSFDWRSEYSLYSSGLRVCSNNAKIHYNLGKILSQRGNSEKAEDEYEMALELNPNYEQAMNNLANIYESQGRFAEASKLLREAIRIRPNFATAWMNLGIAEMKLGNLEKSLIAFNNSLRYRPNSADCYFNLGNLYLEMKRNEEAVESWEKAIGFDESHEPSWINLLVHLDETGRCEEVARLNDRLIHLSHPSIHFQLGTCYGQLGHFVLSEKNLHKAIQLDPTNSLYYSNLGILYQRWNRLNDAKMAYQRALSLDKASVNAKENLRNVMKNRNLTG</sequence>